<evidence type="ECO:0000313" key="7">
    <source>
        <dbReference type="Proteomes" id="UP000325161"/>
    </source>
</evidence>
<dbReference type="SMART" id="SM00091">
    <property type="entry name" value="PAS"/>
    <property type="match status" value="2"/>
</dbReference>
<dbReference type="InterPro" id="IPR001610">
    <property type="entry name" value="PAC"/>
</dbReference>
<dbReference type="KEGG" id="pacr:FXN63_24480"/>
<dbReference type="SMART" id="SM00086">
    <property type="entry name" value="PAC"/>
    <property type="match status" value="2"/>
</dbReference>
<dbReference type="InterPro" id="IPR054327">
    <property type="entry name" value="His-kinase-like_sensor"/>
</dbReference>
<dbReference type="SMART" id="SM00267">
    <property type="entry name" value="GGDEF"/>
    <property type="match status" value="1"/>
</dbReference>
<evidence type="ECO:0000256" key="1">
    <source>
        <dbReference type="SAM" id="Phobius"/>
    </source>
</evidence>
<dbReference type="InterPro" id="IPR052155">
    <property type="entry name" value="Biofilm_reg_signaling"/>
</dbReference>
<dbReference type="InterPro" id="IPR013656">
    <property type="entry name" value="PAS_4"/>
</dbReference>
<keyword evidence="7" id="KW-1185">Reference proteome</keyword>
<dbReference type="Pfam" id="PF22588">
    <property type="entry name" value="dCache_1_like"/>
    <property type="match status" value="1"/>
</dbReference>
<gene>
    <name evidence="6" type="ORF">FXN63_24480</name>
</gene>
<dbReference type="Gene3D" id="3.20.20.450">
    <property type="entry name" value="EAL domain"/>
    <property type="match status" value="1"/>
</dbReference>
<dbReference type="SUPFAM" id="SSF55785">
    <property type="entry name" value="PYP-like sensor domain (PAS domain)"/>
    <property type="match status" value="2"/>
</dbReference>
<evidence type="ECO:0000259" key="3">
    <source>
        <dbReference type="PROSITE" id="PS50113"/>
    </source>
</evidence>
<sequence>MNSTTASILSMVSSALGRRHNVSKACAWEVHHRITRMGLATCLRTKCLRNILPTVDLCRYRSSTTLRRPAPVPAYMPISKLPGRLLLFALLLTLAIGSLFGSVVYNSRIESLQRAKETNYNVLTSVERALDRSIFFGDMALRDMVSLLGEPMVANLPPRVRQLILFSGAASTEGFGPTTVLDTQGYITASNTGTWWAENFADLEDFKFHRETSTNLLYISAPLVSRLTGEPSISLSRRLNKPDGSFAGVVSTTFKLSYIRELLSAVSLGPDSGLNLFREDGIVINRFTVEGAGIGTSVAGTPIFERFRNGDDGFMARSSADGKERLYSFRRLSGYPLFLGVAQSSDRVYGDWARRAIPLGAITLSLMAGCLALTWLFAREIRRGQLTAQRLRRAQRDIGAVLDSVPSMIAYWDVQLTNRFANRAYLECFGFKAADIEGRAMRDVIGGHLLEKNLPFAQKALAGHRQMFDRTLIDASGKERHTITSYIPDIEDGEVQGFFVQLSDITKRKRAEDALLAEKEKLRVTLNSIGDAVITTDTASVVDYLNPIAEAITGWILEEARGRGIDEVLDIRNLADDAPVENPLHVALREKSIVGLTTNSVLVNRDGHRYHIEDSAAPIMAADGELIGAVMVFHDVSATREMSLKMAHLAQYDALTDLPNRVLLLDRSLEALARAARDGTRVAVLYIDLDRFKNINDSLGHDVGDKLLIEFAQRMAEHLSSADTLSRQGGDEFVLLACGIRDLKEVGNLAQRIVQLCSEPFLVGGHSLSLSVSIGVSVFPDDGLSFGELAKNADTAMYIAKQAGRNRFHFFAKEYGRQADRRLWLEHAMKHALSHREFFLEYQPKIDSKTRAVVGLEALVRWRKDGKVIPPGEFISLAEETGLIIPLGKYIIEATIRDLAILRASRFPAVPVAVNISAGQFTDPSFSRYVANTLAEGGLTSAAIELEITESLLMQNLAPTISALREMREAGVRIAIDDFGTGYSSMSYLRDLPVDTLKIDKSFIDDIAKGERGRGIVHAIIILGHHLGLTVTAEGVEVEEQANILRTLGCDQMQGYLYCKPLGVEQLLTWHAHTETSLR</sequence>
<dbReference type="NCBIfam" id="TIGR00229">
    <property type="entry name" value="sensory_box"/>
    <property type="match status" value="2"/>
</dbReference>
<keyword evidence="1" id="KW-0812">Transmembrane</keyword>
<protein>
    <submittedName>
        <fullName evidence="6">EAL domain-containing protein</fullName>
    </submittedName>
</protein>
<feature type="domain" description="EAL" evidence="4">
    <location>
        <begin position="822"/>
        <end position="1075"/>
    </location>
</feature>
<dbReference type="InterPro" id="IPR000014">
    <property type="entry name" value="PAS"/>
</dbReference>
<feature type="transmembrane region" description="Helical" evidence="1">
    <location>
        <begin position="85"/>
        <end position="105"/>
    </location>
</feature>
<dbReference type="CDD" id="cd00130">
    <property type="entry name" value="PAS"/>
    <property type="match status" value="2"/>
</dbReference>
<feature type="domain" description="PAS" evidence="2">
    <location>
        <begin position="518"/>
        <end position="591"/>
    </location>
</feature>
<proteinExistence type="predicted"/>
<name>A0A5C0B1R1_9BURK</name>
<dbReference type="Proteomes" id="UP000325161">
    <property type="component" value="Chromosome"/>
</dbReference>
<feature type="transmembrane region" description="Helical" evidence="1">
    <location>
        <begin position="356"/>
        <end position="378"/>
    </location>
</feature>
<reference evidence="6 7" key="1">
    <citation type="submission" date="2019-08" db="EMBL/GenBank/DDBJ databases">
        <title>Amphibian skin-associated Pigmentiphaga: genome sequence and occurrence across geography and hosts.</title>
        <authorList>
            <person name="Bletz M.C."/>
            <person name="Bunk B."/>
            <person name="Sproeer C."/>
            <person name="Biwer P."/>
            <person name="Reiter S."/>
            <person name="Rabemananjara F.C.E."/>
            <person name="Schulz S."/>
            <person name="Overmann J."/>
            <person name="Vences M."/>
        </authorList>
    </citation>
    <scope>NUCLEOTIDE SEQUENCE [LARGE SCALE GENOMIC DNA]</scope>
    <source>
        <strain evidence="6 7">Mada1488</strain>
    </source>
</reference>
<dbReference type="OrthoDB" id="9813903at2"/>
<dbReference type="CDD" id="cd01949">
    <property type="entry name" value="GGDEF"/>
    <property type="match status" value="1"/>
</dbReference>
<evidence type="ECO:0000313" key="6">
    <source>
        <dbReference type="EMBL" id="QEI08648.1"/>
    </source>
</evidence>
<dbReference type="InterPro" id="IPR000160">
    <property type="entry name" value="GGDEF_dom"/>
</dbReference>
<dbReference type="PROSITE" id="PS50887">
    <property type="entry name" value="GGDEF"/>
    <property type="match status" value="1"/>
</dbReference>
<dbReference type="PANTHER" id="PTHR44757:SF4">
    <property type="entry name" value="DIGUANYLATE CYCLASE DGCE-RELATED"/>
    <property type="match status" value="1"/>
</dbReference>
<dbReference type="AlphaFoldDB" id="A0A5C0B1R1"/>
<accession>A0A5C0B1R1</accession>
<dbReference type="InterPro" id="IPR001633">
    <property type="entry name" value="EAL_dom"/>
</dbReference>
<feature type="domain" description="GGDEF" evidence="5">
    <location>
        <begin position="680"/>
        <end position="813"/>
    </location>
</feature>
<dbReference type="Pfam" id="PF00563">
    <property type="entry name" value="EAL"/>
    <property type="match status" value="1"/>
</dbReference>
<dbReference type="InterPro" id="IPR035919">
    <property type="entry name" value="EAL_sf"/>
</dbReference>
<dbReference type="InterPro" id="IPR043128">
    <property type="entry name" value="Rev_trsase/Diguanyl_cyclase"/>
</dbReference>
<keyword evidence="1" id="KW-0472">Membrane</keyword>
<dbReference type="SUPFAM" id="SSF141868">
    <property type="entry name" value="EAL domain-like"/>
    <property type="match status" value="1"/>
</dbReference>
<evidence type="ECO:0000259" key="5">
    <source>
        <dbReference type="PROSITE" id="PS50887"/>
    </source>
</evidence>
<dbReference type="EMBL" id="CP043046">
    <property type="protein sequence ID" value="QEI08648.1"/>
    <property type="molecule type" value="Genomic_DNA"/>
</dbReference>
<dbReference type="PANTHER" id="PTHR44757">
    <property type="entry name" value="DIGUANYLATE CYCLASE DGCP"/>
    <property type="match status" value="1"/>
</dbReference>
<feature type="domain" description="PAC" evidence="3">
    <location>
        <begin position="596"/>
        <end position="648"/>
    </location>
</feature>
<organism evidence="6 7">
    <name type="scientific">Pigmentiphaga aceris</name>
    <dbReference type="NCBI Taxonomy" id="1940612"/>
    <lineage>
        <taxon>Bacteria</taxon>
        <taxon>Pseudomonadati</taxon>
        <taxon>Pseudomonadota</taxon>
        <taxon>Betaproteobacteria</taxon>
        <taxon>Burkholderiales</taxon>
        <taxon>Alcaligenaceae</taxon>
        <taxon>Pigmentiphaga</taxon>
    </lineage>
</organism>
<dbReference type="Gene3D" id="3.30.450.20">
    <property type="entry name" value="PAS domain"/>
    <property type="match status" value="4"/>
</dbReference>
<evidence type="ECO:0000259" key="2">
    <source>
        <dbReference type="PROSITE" id="PS50112"/>
    </source>
</evidence>
<dbReference type="CDD" id="cd12914">
    <property type="entry name" value="PDC1_DGC_like"/>
    <property type="match status" value="1"/>
</dbReference>
<dbReference type="PROSITE" id="PS50883">
    <property type="entry name" value="EAL"/>
    <property type="match status" value="1"/>
</dbReference>
<dbReference type="InterPro" id="IPR029787">
    <property type="entry name" value="Nucleotide_cyclase"/>
</dbReference>
<dbReference type="InterPro" id="IPR035965">
    <property type="entry name" value="PAS-like_dom_sf"/>
</dbReference>
<dbReference type="Gene3D" id="3.30.70.270">
    <property type="match status" value="1"/>
</dbReference>
<dbReference type="CDD" id="cd01948">
    <property type="entry name" value="EAL"/>
    <property type="match status" value="1"/>
</dbReference>
<keyword evidence="1" id="KW-1133">Transmembrane helix</keyword>
<dbReference type="PROSITE" id="PS50112">
    <property type="entry name" value="PAS"/>
    <property type="match status" value="1"/>
</dbReference>
<dbReference type="InterPro" id="IPR000700">
    <property type="entry name" value="PAS-assoc_C"/>
</dbReference>
<dbReference type="SUPFAM" id="SSF55073">
    <property type="entry name" value="Nucleotide cyclase"/>
    <property type="match status" value="1"/>
</dbReference>
<dbReference type="Pfam" id="PF00990">
    <property type="entry name" value="GGDEF"/>
    <property type="match status" value="1"/>
</dbReference>
<dbReference type="NCBIfam" id="TIGR00254">
    <property type="entry name" value="GGDEF"/>
    <property type="match status" value="1"/>
</dbReference>
<dbReference type="PROSITE" id="PS50113">
    <property type="entry name" value="PAC"/>
    <property type="match status" value="1"/>
</dbReference>
<dbReference type="CDD" id="cd12915">
    <property type="entry name" value="PDC2_DGC_like"/>
    <property type="match status" value="1"/>
</dbReference>
<dbReference type="SMART" id="SM00052">
    <property type="entry name" value="EAL"/>
    <property type="match status" value="1"/>
</dbReference>
<evidence type="ECO:0000259" key="4">
    <source>
        <dbReference type="PROSITE" id="PS50883"/>
    </source>
</evidence>
<dbReference type="Pfam" id="PF08448">
    <property type="entry name" value="PAS_4"/>
    <property type="match status" value="2"/>
</dbReference>